<protein>
    <submittedName>
        <fullName evidence="2">Uncharacterized protein</fullName>
    </submittedName>
</protein>
<evidence type="ECO:0000256" key="1">
    <source>
        <dbReference type="SAM" id="Coils"/>
    </source>
</evidence>
<keyword evidence="1" id="KW-0175">Coiled coil</keyword>
<dbReference type="RefSeq" id="WP_003136215.1">
    <property type="nucleotide sequence ID" value="NZ_AMQS01000029.1"/>
</dbReference>
<proteinExistence type="predicted"/>
<dbReference type="Proteomes" id="UP000006787">
    <property type="component" value="Unassembled WGS sequence"/>
</dbReference>
<gene>
    <name evidence="2" type="ORF">C426_1699</name>
</gene>
<comment type="caution">
    <text evidence="2">The sequence shown here is derived from an EMBL/GenBank/DDBJ whole genome shotgun (WGS) entry which is preliminary data.</text>
</comment>
<organism evidence="2 3">
    <name type="scientific">Lactococcus garvieae DCC43</name>
    <dbReference type="NCBI Taxonomy" id="1231377"/>
    <lineage>
        <taxon>Bacteria</taxon>
        <taxon>Bacillati</taxon>
        <taxon>Bacillota</taxon>
        <taxon>Bacilli</taxon>
        <taxon>Lactobacillales</taxon>
        <taxon>Streptococcaceae</taxon>
        <taxon>Lactococcus</taxon>
    </lineage>
</organism>
<dbReference type="PATRIC" id="fig|1231377.3.peg.1678"/>
<sequence>MNKVEAQIINRPSIDPVTVANNANQALYKNCRQWREYATALEEDVRNLSERVIELDDKNSYSSHTGLTIPQYIADSLEKVAKAHQVVYSMNGDVFGILEAADWISNFANAGREKVMNPELFDYLNQDKSGHIETCIAFMNPLTRKLVEIVKD</sequence>
<feature type="coiled-coil region" evidence="1">
    <location>
        <begin position="31"/>
        <end position="58"/>
    </location>
</feature>
<evidence type="ECO:0000313" key="3">
    <source>
        <dbReference type="Proteomes" id="UP000006787"/>
    </source>
</evidence>
<evidence type="ECO:0000313" key="2">
    <source>
        <dbReference type="EMBL" id="EKF50927.1"/>
    </source>
</evidence>
<dbReference type="AlphaFoldDB" id="K2QBN3"/>
<accession>K2QBN3</accession>
<reference evidence="2 3" key="1">
    <citation type="journal article" date="2012" name="J. Bacteriol.">
        <title>Genome Sequence of the Bacteriocin-Producing Strain Lactococcus garvieae DCC43.</title>
        <authorList>
            <person name="Gabrielsen C."/>
            <person name="Brede D.A."/>
            <person name="Hernandez P.E."/>
            <person name="Nes I.F."/>
            <person name="Diep D.B."/>
        </authorList>
    </citation>
    <scope>NUCLEOTIDE SEQUENCE [LARGE SCALE GENOMIC DNA]</scope>
    <source>
        <strain evidence="2 3">DCC43</strain>
    </source>
</reference>
<dbReference type="EMBL" id="AMQS01000029">
    <property type="protein sequence ID" value="EKF50927.1"/>
    <property type="molecule type" value="Genomic_DNA"/>
</dbReference>
<name>K2QBN3_9LACT</name>